<protein>
    <submittedName>
        <fullName evidence="2">Uncharacterized protein</fullName>
    </submittedName>
</protein>
<name>A0A178YAT2_9HYPH</name>
<accession>A0A178YAT2</accession>
<evidence type="ECO:0000313" key="2">
    <source>
        <dbReference type="EMBL" id="OAP44536.1"/>
    </source>
</evidence>
<dbReference type="RefSeq" id="WP_064240017.1">
    <property type="nucleotide sequence ID" value="NZ_LPUX01000041.1"/>
</dbReference>
<gene>
    <name evidence="2" type="ORF">AU381_12420</name>
</gene>
<sequence length="87" mass="9647">MRPGIQALPVEQMRYRTRKGVRTATRKAEIAGGLSYGYRLKAEYDASGNRIRGLREIDGDAAEVNDEAYRGPDHLQPAQFPPESGQA</sequence>
<comment type="caution">
    <text evidence="2">The sequence shown here is derived from an EMBL/GenBank/DDBJ whole genome shotgun (WGS) entry which is preliminary data.</text>
</comment>
<reference evidence="2 3" key="1">
    <citation type="journal article" date="2016" name="Int. J. Syst. Evol. Microbiol.">
        <title>Ensifer glycinis sp. nov., an novel rhizobial species associated with Glycine spp.</title>
        <authorList>
            <person name="Yan H."/>
            <person name="Yan J."/>
            <person name="Sui X.H."/>
            <person name="Wang E.T."/>
            <person name="Chen W.X."/>
            <person name="Zhang X.X."/>
            <person name="Chen W.F."/>
        </authorList>
    </citation>
    <scope>NUCLEOTIDE SEQUENCE [LARGE SCALE GENOMIC DNA]</scope>
    <source>
        <strain evidence="2 3">CCBAU 23380</strain>
    </source>
</reference>
<dbReference type="EMBL" id="LPUX01000041">
    <property type="protein sequence ID" value="OAP44536.1"/>
    <property type="molecule type" value="Genomic_DNA"/>
</dbReference>
<proteinExistence type="predicted"/>
<organism evidence="2 3">
    <name type="scientific">Sinorhizobium glycinis</name>
    <dbReference type="NCBI Taxonomy" id="1472378"/>
    <lineage>
        <taxon>Bacteria</taxon>
        <taxon>Pseudomonadati</taxon>
        <taxon>Pseudomonadota</taxon>
        <taxon>Alphaproteobacteria</taxon>
        <taxon>Hyphomicrobiales</taxon>
        <taxon>Rhizobiaceae</taxon>
        <taxon>Sinorhizobium/Ensifer group</taxon>
        <taxon>Sinorhizobium</taxon>
    </lineage>
</organism>
<feature type="region of interest" description="Disordered" evidence="1">
    <location>
        <begin position="67"/>
        <end position="87"/>
    </location>
</feature>
<dbReference type="Proteomes" id="UP000094025">
    <property type="component" value="Unassembled WGS sequence"/>
</dbReference>
<dbReference type="AlphaFoldDB" id="A0A178YAT2"/>
<keyword evidence="3" id="KW-1185">Reference proteome</keyword>
<dbReference type="OrthoDB" id="9791494at2"/>
<evidence type="ECO:0000256" key="1">
    <source>
        <dbReference type="SAM" id="MobiDB-lite"/>
    </source>
</evidence>
<evidence type="ECO:0000313" key="3">
    <source>
        <dbReference type="Proteomes" id="UP000094025"/>
    </source>
</evidence>